<reference evidence="1" key="1">
    <citation type="submission" date="2019-12" db="EMBL/GenBank/DDBJ databases">
        <title>Genome sequencing and annotation of Brassica cretica.</title>
        <authorList>
            <person name="Studholme D.J."/>
            <person name="Sarris P."/>
        </authorList>
    </citation>
    <scope>NUCLEOTIDE SEQUENCE</scope>
    <source>
        <strain evidence="1">PFS-109/04</strain>
        <tissue evidence="1">Leaf</tissue>
    </source>
</reference>
<protein>
    <submittedName>
        <fullName evidence="1">Uncharacterized protein</fullName>
    </submittedName>
</protein>
<name>A0A8S9QGA6_BRACR</name>
<dbReference type="EMBL" id="QGKX02001290">
    <property type="protein sequence ID" value="KAF3538752.1"/>
    <property type="molecule type" value="Genomic_DNA"/>
</dbReference>
<accession>A0A8S9QGA6</accession>
<sequence length="82" mass="9494">MVREAIESYITSASESLSIERLEIRSSRLGEDDYAKQHIVMLSHHGPPVWSCIGWEIDQLEEKRRETVQFGDFHAKRSDDCS</sequence>
<organism evidence="1 2">
    <name type="scientific">Brassica cretica</name>
    <name type="common">Mustard</name>
    <dbReference type="NCBI Taxonomy" id="69181"/>
    <lineage>
        <taxon>Eukaryota</taxon>
        <taxon>Viridiplantae</taxon>
        <taxon>Streptophyta</taxon>
        <taxon>Embryophyta</taxon>
        <taxon>Tracheophyta</taxon>
        <taxon>Spermatophyta</taxon>
        <taxon>Magnoliopsida</taxon>
        <taxon>eudicotyledons</taxon>
        <taxon>Gunneridae</taxon>
        <taxon>Pentapetalae</taxon>
        <taxon>rosids</taxon>
        <taxon>malvids</taxon>
        <taxon>Brassicales</taxon>
        <taxon>Brassicaceae</taxon>
        <taxon>Brassiceae</taxon>
        <taxon>Brassica</taxon>
    </lineage>
</organism>
<dbReference type="Proteomes" id="UP000712600">
    <property type="component" value="Unassembled WGS sequence"/>
</dbReference>
<proteinExistence type="predicted"/>
<evidence type="ECO:0000313" key="1">
    <source>
        <dbReference type="EMBL" id="KAF3538752.1"/>
    </source>
</evidence>
<evidence type="ECO:0000313" key="2">
    <source>
        <dbReference type="Proteomes" id="UP000712600"/>
    </source>
</evidence>
<dbReference type="AlphaFoldDB" id="A0A8S9QGA6"/>
<gene>
    <name evidence="1" type="ORF">F2Q69_00021297</name>
</gene>
<comment type="caution">
    <text evidence="1">The sequence shown here is derived from an EMBL/GenBank/DDBJ whole genome shotgun (WGS) entry which is preliminary data.</text>
</comment>